<organism evidence="2 3">
    <name type="scientific">Salinicola acroporae</name>
    <dbReference type="NCBI Taxonomy" id="1541440"/>
    <lineage>
        <taxon>Bacteria</taxon>
        <taxon>Pseudomonadati</taxon>
        <taxon>Pseudomonadota</taxon>
        <taxon>Gammaproteobacteria</taxon>
        <taxon>Oceanospirillales</taxon>
        <taxon>Halomonadaceae</taxon>
        <taxon>Salinicola</taxon>
    </lineage>
</organism>
<dbReference type="Proteomes" id="UP001162135">
    <property type="component" value="Unassembled WGS sequence"/>
</dbReference>
<accession>A0ABT6I4S5</accession>
<evidence type="ECO:0000256" key="1">
    <source>
        <dbReference type="SAM" id="Phobius"/>
    </source>
</evidence>
<evidence type="ECO:0000313" key="3">
    <source>
        <dbReference type="Proteomes" id="UP001162135"/>
    </source>
</evidence>
<feature type="transmembrane region" description="Helical" evidence="1">
    <location>
        <begin position="95"/>
        <end position="112"/>
    </location>
</feature>
<keyword evidence="1" id="KW-0472">Membrane</keyword>
<reference evidence="2" key="2">
    <citation type="submission" date="2017-11" db="EMBL/GenBank/DDBJ databases">
        <authorList>
            <person name="Das S.K."/>
        </authorList>
    </citation>
    <scope>NUCLEOTIDE SEQUENCE</scope>
    <source>
        <strain evidence="2">S4-41</strain>
    </source>
</reference>
<proteinExistence type="predicted"/>
<keyword evidence="1" id="KW-1133">Transmembrane helix</keyword>
<gene>
    <name evidence="2" type="ORF">CUR86_08385</name>
</gene>
<reference evidence="2" key="1">
    <citation type="journal article" date="2015" name="Antonie Van Leeuwenhoek">
        <title>Comparative 16S rRNA signatures and multilocus sequence analysis for the genus Salinicola and description of Salinicola acroporae sp. nov., isolated from coral Acropora digitifera.</title>
        <authorList>
            <person name="Lepcha R.T."/>
            <person name="Poddar A."/>
            <person name="Schumann P."/>
            <person name="Das S.K."/>
        </authorList>
    </citation>
    <scope>NUCLEOTIDE SEQUENCE</scope>
    <source>
        <strain evidence="2">S4-41</strain>
    </source>
</reference>
<evidence type="ECO:0000313" key="2">
    <source>
        <dbReference type="EMBL" id="MDH4572473.1"/>
    </source>
</evidence>
<dbReference type="EMBL" id="PGFS01000001">
    <property type="protein sequence ID" value="MDH4572473.1"/>
    <property type="molecule type" value="Genomic_DNA"/>
</dbReference>
<keyword evidence="1" id="KW-0812">Transmembrane</keyword>
<protein>
    <submittedName>
        <fullName evidence="2">Uncharacterized protein</fullName>
    </submittedName>
</protein>
<keyword evidence="3" id="KW-1185">Reference proteome</keyword>
<dbReference type="RefSeq" id="WP_110716715.1">
    <property type="nucleotide sequence ID" value="NZ_PGFS01000001.1"/>
</dbReference>
<comment type="caution">
    <text evidence="2">The sequence shown here is derived from an EMBL/GenBank/DDBJ whole genome shotgun (WGS) entry which is preliminary data.</text>
</comment>
<name>A0ABT6I4S5_9GAMM</name>
<sequence>MNDDQLLPLDREGIRELILAQIRIQRSVGFDSAEGERLGLQMEQNIQDRLDLMTEEDQRTFETLYVEESKAIVRDIQAPPKFTEKEEKERDSAKFLLIIIIIFVVIMFLTILN</sequence>